<feature type="transmembrane region" description="Helical" evidence="4">
    <location>
        <begin position="156"/>
        <end position="178"/>
    </location>
</feature>
<keyword evidence="4" id="KW-0472">Membrane</keyword>
<feature type="transmembrane region" description="Helical" evidence="4">
    <location>
        <begin position="48"/>
        <end position="68"/>
    </location>
</feature>
<dbReference type="SUPFAM" id="SSF58104">
    <property type="entry name" value="Methyl-accepting chemotaxis protein (MCP) signaling domain"/>
    <property type="match status" value="1"/>
</dbReference>
<dbReference type="RefSeq" id="WP_061143614.1">
    <property type="nucleotide sequence ID" value="NZ_LNNH01000039.1"/>
</dbReference>
<feature type="transmembrane region" description="Helical" evidence="4">
    <location>
        <begin position="125"/>
        <end position="144"/>
    </location>
</feature>
<dbReference type="InterPro" id="IPR004089">
    <property type="entry name" value="MCPsignal_dom"/>
</dbReference>
<dbReference type="GO" id="GO:0007165">
    <property type="term" value="P:signal transduction"/>
    <property type="evidence" value="ECO:0007669"/>
    <property type="project" value="UniProtKB-KW"/>
</dbReference>
<dbReference type="EMBL" id="LNNH01000039">
    <property type="protein sequence ID" value="KWW15526.1"/>
    <property type="molecule type" value="Genomic_DNA"/>
</dbReference>
<keyword evidence="7" id="KW-1185">Reference proteome</keyword>
<dbReference type="InterPro" id="IPR004090">
    <property type="entry name" value="Chemotax_Me-accpt_rcpt"/>
</dbReference>
<organism evidence="6 7">
    <name type="scientific">Peribacillus simplex</name>
    <dbReference type="NCBI Taxonomy" id="1478"/>
    <lineage>
        <taxon>Bacteria</taxon>
        <taxon>Bacillati</taxon>
        <taxon>Bacillota</taxon>
        <taxon>Bacilli</taxon>
        <taxon>Bacillales</taxon>
        <taxon>Bacillaceae</taxon>
        <taxon>Peribacillus</taxon>
    </lineage>
</organism>
<comment type="similarity">
    <text evidence="2">Belongs to the methyl-accepting chemotaxis (MCP) protein family.</text>
</comment>
<dbReference type="PRINTS" id="PR00260">
    <property type="entry name" value="CHEMTRNSDUCR"/>
</dbReference>
<dbReference type="PANTHER" id="PTHR32089">
    <property type="entry name" value="METHYL-ACCEPTING CHEMOTAXIS PROTEIN MCPB"/>
    <property type="match status" value="1"/>
</dbReference>
<keyword evidence="1 3" id="KW-0807">Transducer</keyword>
<dbReference type="Pfam" id="PF00015">
    <property type="entry name" value="MCPsignal"/>
    <property type="match status" value="1"/>
</dbReference>
<sequence>MNKFKGNYLMLMFSAGTVLMGIFIHFLHRYTGFLQDYLMMRGIAELPSHLAFSLVLLFMLPILFFLIATVFYKKNRNHPLLPWSITLCLTFSSISMIAGGNGLVEYHFSIFMVIALIAFFDSIQLVLLSTMIFALQHLAGYFLFPELLCGTSNYAFSLLLVHAVFLILTSGATIVLLLHKKSMKRNLWEQNRKIEQKTTELLTALDIMSQEMLLVSSEIKGTSQETNSASAQINANIQDMSVKTERNLDLTESNMLKLKSMEEQVLNLTKRTHEVAENSNSTSTHVDTGQQLMKKLHIQLKLVTEHVSGLAGTIHRFKQRIQEIEQFTIMINRISDQTNLLALNASIEAARAGDAGKGFAVVAEEVRNLANQSDLSAQEIVRVVSKIQDETELIQKQVEHSIMDVEPGAKIAHESQLVFGSIYSSNEGVNQLLRLYESSINQLTETNRNIHEVFGSILHDSQESRAANQQIATSTSEQAFLMVSLMKQSLHLEGQAKQVAELVVNLNQKAPS</sequence>
<dbReference type="GO" id="GO:0006935">
    <property type="term" value="P:chemotaxis"/>
    <property type="evidence" value="ECO:0007669"/>
    <property type="project" value="InterPro"/>
</dbReference>
<evidence type="ECO:0000313" key="6">
    <source>
        <dbReference type="EMBL" id="KWW15526.1"/>
    </source>
</evidence>
<evidence type="ECO:0000259" key="5">
    <source>
        <dbReference type="PROSITE" id="PS50111"/>
    </source>
</evidence>
<dbReference type="GO" id="GO:0016020">
    <property type="term" value="C:membrane"/>
    <property type="evidence" value="ECO:0007669"/>
    <property type="project" value="InterPro"/>
</dbReference>
<proteinExistence type="inferred from homology"/>
<accession>A0A120GNF8</accession>
<dbReference type="GO" id="GO:0004888">
    <property type="term" value="F:transmembrane signaling receptor activity"/>
    <property type="evidence" value="ECO:0007669"/>
    <property type="project" value="InterPro"/>
</dbReference>
<dbReference type="Proteomes" id="UP000064189">
    <property type="component" value="Unassembled WGS sequence"/>
</dbReference>
<keyword evidence="4" id="KW-0812">Transmembrane</keyword>
<evidence type="ECO:0000256" key="4">
    <source>
        <dbReference type="SAM" id="Phobius"/>
    </source>
</evidence>
<evidence type="ECO:0000256" key="1">
    <source>
        <dbReference type="ARBA" id="ARBA00023224"/>
    </source>
</evidence>
<keyword evidence="4" id="KW-1133">Transmembrane helix</keyword>
<gene>
    <name evidence="6" type="ORF">AS888_08320</name>
</gene>
<dbReference type="SMART" id="SM00283">
    <property type="entry name" value="MA"/>
    <property type="match status" value="1"/>
</dbReference>
<comment type="caution">
    <text evidence="6">The sequence shown here is derived from an EMBL/GenBank/DDBJ whole genome shotgun (WGS) entry which is preliminary data.</text>
</comment>
<name>A0A120GNF8_9BACI</name>
<dbReference type="AlphaFoldDB" id="A0A120GNF8"/>
<feature type="transmembrane region" description="Helical" evidence="4">
    <location>
        <begin position="80"/>
        <end position="98"/>
    </location>
</feature>
<feature type="transmembrane region" description="Helical" evidence="4">
    <location>
        <begin position="7"/>
        <end position="28"/>
    </location>
</feature>
<reference evidence="6 7" key="1">
    <citation type="submission" date="2015-11" db="EMBL/GenBank/DDBJ databases">
        <title>Genome Sequence of Bacillus simplex strain VanAntwerpen2.</title>
        <authorList>
            <person name="Couger M.B."/>
        </authorList>
    </citation>
    <scope>NUCLEOTIDE SEQUENCE [LARGE SCALE GENOMIC DNA]</scope>
    <source>
        <strain evidence="6 7">VanAntwerpen02</strain>
    </source>
</reference>
<dbReference type="Gene3D" id="1.10.287.950">
    <property type="entry name" value="Methyl-accepting chemotaxis protein"/>
    <property type="match status" value="1"/>
</dbReference>
<dbReference type="PROSITE" id="PS50111">
    <property type="entry name" value="CHEMOTAXIS_TRANSDUC_2"/>
    <property type="match status" value="1"/>
</dbReference>
<protein>
    <recommendedName>
        <fullName evidence="5">Methyl-accepting transducer domain-containing protein</fullName>
    </recommendedName>
</protein>
<feature type="domain" description="Methyl-accepting transducer" evidence="5">
    <location>
        <begin position="222"/>
        <end position="462"/>
    </location>
</feature>
<evidence type="ECO:0000313" key="7">
    <source>
        <dbReference type="Proteomes" id="UP000064189"/>
    </source>
</evidence>
<evidence type="ECO:0000256" key="2">
    <source>
        <dbReference type="ARBA" id="ARBA00029447"/>
    </source>
</evidence>
<dbReference type="PANTHER" id="PTHR32089:SF114">
    <property type="entry name" value="METHYL-ACCEPTING CHEMOTAXIS PROTEIN MCPB"/>
    <property type="match status" value="1"/>
</dbReference>
<evidence type="ECO:0000256" key="3">
    <source>
        <dbReference type="PROSITE-ProRule" id="PRU00284"/>
    </source>
</evidence>